<evidence type="ECO:0000256" key="3">
    <source>
        <dbReference type="RuleBase" id="RU367091"/>
    </source>
</evidence>
<dbReference type="Gene3D" id="1.25.40.10">
    <property type="entry name" value="Tetratricopeptide repeat domain"/>
    <property type="match status" value="1"/>
</dbReference>
<dbReference type="Proteomes" id="UP001151582">
    <property type="component" value="Unassembled WGS sequence"/>
</dbReference>
<dbReference type="EMBL" id="JANBQB010001516">
    <property type="protein sequence ID" value="KAJ1971081.1"/>
    <property type="molecule type" value="Genomic_DNA"/>
</dbReference>
<comment type="function">
    <text evidence="3">Part of the endoplasmic reticulum membrane protein complex (EMC) that enables the energy-independent insertion into endoplasmic reticulum membranes of newly synthesized membrane proteins.</text>
</comment>
<keyword evidence="1" id="KW-0677">Repeat</keyword>
<dbReference type="SUPFAM" id="SSF48452">
    <property type="entry name" value="TPR-like"/>
    <property type="match status" value="1"/>
</dbReference>
<comment type="subunit">
    <text evidence="3">Component of the ER membrane protein complex (EMC).</text>
</comment>
<dbReference type="OrthoDB" id="124397at2759"/>
<comment type="similarity">
    <text evidence="3">Belongs to the EMC2 family.</text>
</comment>
<keyword evidence="3" id="KW-0256">Endoplasmic reticulum</keyword>
<evidence type="ECO:0000256" key="1">
    <source>
        <dbReference type="ARBA" id="ARBA00022737"/>
    </source>
</evidence>
<dbReference type="InterPro" id="IPR055217">
    <property type="entry name" value="TPR_EMC2"/>
</dbReference>
<reference evidence="5" key="1">
    <citation type="submission" date="2022-07" db="EMBL/GenBank/DDBJ databases">
        <title>Phylogenomic reconstructions and comparative analyses of Kickxellomycotina fungi.</title>
        <authorList>
            <person name="Reynolds N.K."/>
            <person name="Stajich J.E."/>
            <person name="Barry K."/>
            <person name="Grigoriev I.V."/>
            <person name="Crous P."/>
            <person name="Smith M.E."/>
        </authorList>
    </citation>
    <scope>NUCLEOTIDE SEQUENCE</scope>
    <source>
        <strain evidence="5">RSA 567</strain>
    </source>
</reference>
<name>A0A9W8E5S0_9FUNG</name>
<organism evidence="5 6">
    <name type="scientific">Dimargaris verticillata</name>
    <dbReference type="NCBI Taxonomy" id="2761393"/>
    <lineage>
        <taxon>Eukaryota</taxon>
        <taxon>Fungi</taxon>
        <taxon>Fungi incertae sedis</taxon>
        <taxon>Zoopagomycota</taxon>
        <taxon>Kickxellomycotina</taxon>
        <taxon>Dimargaritomycetes</taxon>
        <taxon>Dimargaritales</taxon>
        <taxon>Dimargaritaceae</taxon>
        <taxon>Dimargaris</taxon>
    </lineage>
</organism>
<keyword evidence="2" id="KW-0802">TPR repeat</keyword>
<sequence length="297" mass="34192">MAPYTYAQVVERLTHLRQTGERAPLQVCEMGRWLFQQYYGHRSTHSNDPQLWAMAEQVFTATLDVGDWQLADQLLTALRTKFSDSRRIDLLSGMLLEAQGQFRDAERIYDKILEDDPINMRAAKRKVAILKAQDQIPEAIARLNDYLKEQYTDQQGWLELCELYLADNRHGEAGYCLEELILLQPVNHIYHLKYAELQYTMHNYGVAFKYYCRVLELCSDHLRGLYGLKLCVAKLRHLQSTNAVSTGKDISLPDPAVLDQMDVLITDRLSAMYTQSVTTTEKPLADLVHCWVQSLSA</sequence>
<dbReference type="Pfam" id="PF22890">
    <property type="entry name" value="TPR_EMC2"/>
    <property type="match status" value="1"/>
</dbReference>
<protein>
    <recommendedName>
        <fullName evidence="3">ER membrane protein complex subunit 2</fullName>
    </recommendedName>
</protein>
<feature type="non-terminal residue" evidence="5">
    <location>
        <position position="1"/>
    </location>
</feature>
<keyword evidence="3" id="KW-0472">Membrane</keyword>
<comment type="subcellular location">
    <subcellularLocation>
        <location evidence="3">Endoplasmic reticulum membrane</location>
        <topology evidence="3">Peripheral membrane protein</topology>
        <orientation evidence="3">Cytoplasmic side</orientation>
    </subcellularLocation>
</comment>
<dbReference type="GO" id="GO:0072546">
    <property type="term" value="C:EMC complex"/>
    <property type="evidence" value="ECO:0007669"/>
    <property type="project" value="UniProtKB-UniRule"/>
</dbReference>
<accession>A0A9W8E5S0</accession>
<gene>
    <name evidence="5" type="primary">oca3</name>
    <name evidence="5" type="ORF">H4R34_005855</name>
</gene>
<comment type="caution">
    <text evidence="5">The sequence shown here is derived from an EMBL/GenBank/DDBJ whole genome shotgun (WGS) entry which is preliminary data.</text>
</comment>
<dbReference type="AlphaFoldDB" id="A0A9W8E5S0"/>
<dbReference type="InterPro" id="IPR011990">
    <property type="entry name" value="TPR-like_helical_dom_sf"/>
</dbReference>
<keyword evidence="6" id="KW-1185">Reference proteome</keyword>
<feature type="domain" description="EMC2 TPR-like" evidence="4">
    <location>
        <begin position="91"/>
        <end position="198"/>
    </location>
</feature>
<evidence type="ECO:0000259" key="4">
    <source>
        <dbReference type="Pfam" id="PF22890"/>
    </source>
</evidence>
<evidence type="ECO:0000256" key="2">
    <source>
        <dbReference type="ARBA" id="ARBA00022803"/>
    </source>
</evidence>
<proteinExistence type="inferred from homology"/>
<dbReference type="InterPro" id="IPR039856">
    <property type="entry name" value="EMC2-like"/>
</dbReference>
<evidence type="ECO:0000313" key="5">
    <source>
        <dbReference type="EMBL" id="KAJ1971081.1"/>
    </source>
</evidence>
<evidence type="ECO:0000313" key="6">
    <source>
        <dbReference type="Proteomes" id="UP001151582"/>
    </source>
</evidence>
<dbReference type="PANTHER" id="PTHR12760">
    <property type="entry name" value="TETRATRICOPEPTIDE REPEAT PROTEIN"/>
    <property type="match status" value="1"/>
</dbReference>